<sequence length="43" mass="4680">MQRYLFIFIGTSDCAKNKDLPNTLPADALPLPPTRPDHRGAAG</sequence>
<proteinExistence type="predicted"/>
<gene>
    <name evidence="2" type="ORF">HMPREF0645_1304</name>
</gene>
<dbReference type="AlphaFoldDB" id="D1PWG9"/>
<comment type="caution">
    <text evidence="2">The sequence shown here is derived from an EMBL/GenBank/DDBJ whole genome shotgun (WGS) entry which is preliminary data.</text>
</comment>
<name>D1PWG9_9BACT</name>
<dbReference type="EMBL" id="ACKS01000056">
    <property type="protein sequence ID" value="EFA44300.1"/>
    <property type="molecule type" value="Genomic_DNA"/>
</dbReference>
<dbReference type="HOGENOM" id="CLU_3237572_0_0_10"/>
<evidence type="ECO:0000256" key="1">
    <source>
        <dbReference type="SAM" id="MobiDB-lite"/>
    </source>
</evidence>
<protein>
    <submittedName>
        <fullName evidence="2">Uncharacterized protein</fullName>
    </submittedName>
</protein>
<evidence type="ECO:0000313" key="2">
    <source>
        <dbReference type="EMBL" id="EFA44300.1"/>
    </source>
</evidence>
<accession>D1PWG9</accession>
<evidence type="ECO:0000313" key="3">
    <source>
        <dbReference type="Proteomes" id="UP000003160"/>
    </source>
</evidence>
<organism evidence="2 3">
    <name type="scientific">Hallella bergensis DSM 17361</name>
    <dbReference type="NCBI Taxonomy" id="585502"/>
    <lineage>
        <taxon>Bacteria</taxon>
        <taxon>Pseudomonadati</taxon>
        <taxon>Bacteroidota</taxon>
        <taxon>Bacteroidia</taxon>
        <taxon>Bacteroidales</taxon>
        <taxon>Prevotellaceae</taxon>
        <taxon>Hallella</taxon>
    </lineage>
</organism>
<reference evidence="2 3" key="1">
    <citation type="submission" date="2009-10" db="EMBL/GenBank/DDBJ databases">
        <authorList>
            <person name="Qin X."/>
            <person name="Bachman B."/>
            <person name="Battles P."/>
            <person name="Bell A."/>
            <person name="Bess C."/>
            <person name="Bickham C."/>
            <person name="Chaboub L."/>
            <person name="Chen D."/>
            <person name="Coyle M."/>
            <person name="Deiros D.R."/>
            <person name="Dinh H."/>
            <person name="Forbes L."/>
            <person name="Fowler G."/>
            <person name="Francisco L."/>
            <person name="Fu Q."/>
            <person name="Gubbala S."/>
            <person name="Hale W."/>
            <person name="Han Y."/>
            <person name="Hemphill L."/>
            <person name="Highlander S.K."/>
            <person name="Hirani K."/>
            <person name="Hogues M."/>
            <person name="Jackson L."/>
            <person name="Jakkamsetti A."/>
            <person name="Javaid M."/>
            <person name="Jiang H."/>
            <person name="Korchina V."/>
            <person name="Kovar C."/>
            <person name="Lara F."/>
            <person name="Lee S."/>
            <person name="Mata R."/>
            <person name="Mathew T."/>
            <person name="Moen C."/>
            <person name="Morales K."/>
            <person name="Munidasa M."/>
            <person name="Nazareth L."/>
            <person name="Ngo R."/>
            <person name="Nguyen L."/>
            <person name="Okwuonu G."/>
            <person name="Ongeri F."/>
            <person name="Patil S."/>
            <person name="Petrosino J."/>
            <person name="Pham C."/>
            <person name="Pham P."/>
            <person name="Pu L.-L."/>
            <person name="Puazo M."/>
            <person name="Raj R."/>
            <person name="Reid J."/>
            <person name="Rouhana J."/>
            <person name="Saada N."/>
            <person name="Shang Y."/>
            <person name="Simmons D."/>
            <person name="Thornton R."/>
            <person name="Warren J."/>
            <person name="Weissenberger G."/>
            <person name="Zhang J."/>
            <person name="Zhang L."/>
            <person name="Zhou C."/>
            <person name="Zhu D."/>
            <person name="Muzny D."/>
            <person name="Worley K."/>
            <person name="Gibbs R."/>
        </authorList>
    </citation>
    <scope>NUCLEOTIDE SEQUENCE [LARGE SCALE GENOMIC DNA]</scope>
    <source>
        <strain evidence="2 3">DSM 17361</strain>
    </source>
</reference>
<feature type="region of interest" description="Disordered" evidence="1">
    <location>
        <begin position="17"/>
        <end position="43"/>
    </location>
</feature>
<keyword evidence="3" id="KW-1185">Reference proteome</keyword>
<feature type="compositionally biased region" description="Low complexity" evidence="1">
    <location>
        <begin position="20"/>
        <end position="29"/>
    </location>
</feature>
<dbReference type="Proteomes" id="UP000003160">
    <property type="component" value="Unassembled WGS sequence"/>
</dbReference>